<feature type="active site" description="Proton acceptor" evidence="7">
    <location>
        <position position="257"/>
    </location>
</feature>
<keyword evidence="4 7" id="KW-0677">Repeat</keyword>
<dbReference type="GO" id="GO:0009245">
    <property type="term" value="P:lipid A biosynthetic process"/>
    <property type="evidence" value="ECO:0007669"/>
    <property type="project" value="UniProtKB-UniRule"/>
</dbReference>
<dbReference type="EC" id="2.3.1.191" evidence="7"/>
<evidence type="ECO:0000256" key="4">
    <source>
        <dbReference type="ARBA" id="ARBA00022737"/>
    </source>
</evidence>
<dbReference type="EMBL" id="VZDO01000002">
    <property type="protein sequence ID" value="KAB0681789.1"/>
    <property type="molecule type" value="Genomic_DNA"/>
</dbReference>
<keyword evidence="1 7" id="KW-0444">Lipid biosynthesis</keyword>
<organism evidence="9 10">
    <name type="scientific">Plantimonas leprariae</name>
    <dbReference type="NCBI Taxonomy" id="2615207"/>
    <lineage>
        <taxon>Bacteria</taxon>
        <taxon>Pseudomonadati</taxon>
        <taxon>Pseudomonadota</taxon>
        <taxon>Alphaproteobacteria</taxon>
        <taxon>Hyphomicrobiales</taxon>
        <taxon>Aurantimonadaceae</taxon>
        <taxon>Plantimonas</taxon>
    </lineage>
</organism>
<evidence type="ECO:0000256" key="1">
    <source>
        <dbReference type="ARBA" id="ARBA00022516"/>
    </source>
</evidence>
<dbReference type="HAMAP" id="MF_00523">
    <property type="entry name" value="LpxD"/>
    <property type="match status" value="1"/>
</dbReference>
<dbReference type="RefSeq" id="WP_150968049.1">
    <property type="nucleotide sequence ID" value="NZ_VZDO01000002.1"/>
</dbReference>
<dbReference type="InterPro" id="IPR001451">
    <property type="entry name" value="Hexapep"/>
</dbReference>
<evidence type="ECO:0000256" key="2">
    <source>
        <dbReference type="ARBA" id="ARBA00022556"/>
    </source>
</evidence>
<keyword evidence="3 7" id="KW-0808">Transferase</keyword>
<dbReference type="GO" id="GO:0103118">
    <property type="term" value="F:UDP-3-O-[(3R)-3-hydroxyacyl]-glucosamine N-acyltransferase activity"/>
    <property type="evidence" value="ECO:0007669"/>
    <property type="project" value="UniProtKB-EC"/>
</dbReference>
<evidence type="ECO:0000259" key="8">
    <source>
        <dbReference type="Pfam" id="PF04613"/>
    </source>
</evidence>
<dbReference type="SUPFAM" id="SSF51161">
    <property type="entry name" value="Trimeric LpxA-like enzymes"/>
    <property type="match status" value="1"/>
</dbReference>
<dbReference type="InterPro" id="IPR020573">
    <property type="entry name" value="UDP_GlcNAc_AcTrfase_non-rep"/>
</dbReference>
<dbReference type="GO" id="GO:0016020">
    <property type="term" value="C:membrane"/>
    <property type="evidence" value="ECO:0007669"/>
    <property type="project" value="GOC"/>
</dbReference>
<dbReference type="NCBIfam" id="NF002060">
    <property type="entry name" value="PRK00892.1"/>
    <property type="match status" value="1"/>
</dbReference>
<dbReference type="InterPro" id="IPR018357">
    <property type="entry name" value="Hexapep_transf_CS"/>
</dbReference>
<dbReference type="Gene3D" id="2.160.10.10">
    <property type="entry name" value="Hexapeptide repeat proteins"/>
    <property type="match status" value="1"/>
</dbReference>
<comment type="catalytic activity">
    <reaction evidence="7">
        <text>a UDP-3-O-[(3R)-3-hydroxyacyl]-alpha-D-glucosamine + a (3R)-hydroxyacyl-[ACP] = a UDP-2-N,3-O-bis[(3R)-3-hydroxyacyl]-alpha-D-glucosamine + holo-[ACP] + H(+)</text>
        <dbReference type="Rhea" id="RHEA:53836"/>
        <dbReference type="Rhea" id="RHEA-COMP:9685"/>
        <dbReference type="Rhea" id="RHEA-COMP:9945"/>
        <dbReference type="ChEBI" id="CHEBI:15378"/>
        <dbReference type="ChEBI" id="CHEBI:64479"/>
        <dbReference type="ChEBI" id="CHEBI:78827"/>
        <dbReference type="ChEBI" id="CHEBI:137740"/>
        <dbReference type="ChEBI" id="CHEBI:137748"/>
        <dbReference type="EC" id="2.3.1.191"/>
    </reaction>
</comment>
<comment type="subunit">
    <text evidence="7">Homotrimer.</text>
</comment>
<dbReference type="Proteomes" id="UP000432089">
    <property type="component" value="Unassembled WGS sequence"/>
</dbReference>
<name>A0A7V7TXI8_9HYPH</name>
<dbReference type="Pfam" id="PF00132">
    <property type="entry name" value="Hexapep"/>
    <property type="match status" value="2"/>
</dbReference>
<accession>A0A7V7TXI8</accession>
<dbReference type="InterPro" id="IPR011004">
    <property type="entry name" value="Trimer_LpxA-like_sf"/>
</dbReference>
<evidence type="ECO:0000313" key="10">
    <source>
        <dbReference type="Proteomes" id="UP000432089"/>
    </source>
</evidence>
<sequence length="356" mass="36217">MNRTDFFPRGPGMRLADLAAACGCEIGGGASPDLLLSGVAALDEAGPEDLGFFDNLRHAEALKATRAGCVVVAAKNATLAASGQALLISSRPSDAFAEAGRALFPHALRPASWRAGDAISPRASVDPSAVLEDGVVIDDFAIIAAGAAIGRGTVIGAGAAVGPGCRVGRDCRIGPRVTLQYALVGNGVILHPGVAIGQDGFGYSAGRAGIAKVVQVGRVIIQDSVEIGANTTVDRGSVRDTVIGENTKIDNQVQIAHNVRIGRNCVLVAHVALAGSVTLRDGVSIGGQTVVNNHVTIGEGARIAAVSSVADDVPAGATLGGTPAKPVRDWFREITWVSEMAKAGRGRKNERSSDGA</sequence>
<proteinExistence type="inferred from homology"/>
<evidence type="ECO:0000256" key="7">
    <source>
        <dbReference type="HAMAP-Rule" id="MF_00523"/>
    </source>
</evidence>
<comment type="caution">
    <text evidence="9">The sequence shown here is derived from an EMBL/GenBank/DDBJ whole genome shotgun (WGS) entry which is preliminary data.</text>
</comment>
<dbReference type="Pfam" id="PF04613">
    <property type="entry name" value="LpxD"/>
    <property type="match status" value="1"/>
</dbReference>
<dbReference type="PROSITE" id="PS00101">
    <property type="entry name" value="HEXAPEP_TRANSFERASES"/>
    <property type="match status" value="1"/>
</dbReference>
<dbReference type="Gene3D" id="3.40.1390.10">
    <property type="entry name" value="MurE/MurF, N-terminal domain"/>
    <property type="match status" value="1"/>
</dbReference>
<reference evidence="9 10" key="1">
    <citation type="submission" date="2019-09" db="EMBL/GenBank/DDBJ databases">
        <title>YIM 132180 draft genome.</title>
        <authorList>
            <person name="Zhang K."/>
        </authorList>
    </citation>
    <scope>NUCLEOTIDE SEQUENCE [LARGE SCALE GENOMIC DNA]</scope>
    <source>
        <strain evidence="9 10">YIM 132180</strain>
    </source>
</reference>
<comment type="similarity">
    <text evidence="7">Belongs to the transferase hexapeptide repeat family. LpxD subfamily.</text>
</comment>
<evidence type="ECO:0000313" key="9">
    <source>
        <dbReference type="EMBL" id="KAB0681789.1"/>
    </source>
</evidence>
<feature type="domain" description="UDP-3-O-[3-hydroxymyristoyl] glucosamine N-acyltransferase non-repeat region" evidence="8">
    <location>
        <begin position="33"/>
        <end position="99"/>
    </location>
</feature>
<gene>
    <name evidence="7 9" type="primary">lpxD</name>
    <name evidence="9" type="ORF">F6X38_02905</name>
</gene>
<evidence type="ECO:0000256" key="6">
    <source>
        <dbReference type="ARBA" id="ARBA00023315"/>
    </source>
</evidence>
<dbReference type="UniPathway" id="UPA00973"/>
<dbReference type="InterPro" id="IPR007691">
    <property type="entry name" value="LpxD"/>
</dbReference>
<keyword evidence="10" id="KW-1185">Reference proteome</keyword>
<comment type="pathway">
    <text evidence="7">Bacterial outer membrane biogenesis; LPS lipid A biosynthesis.</text>
</comment>
<dbReference type="GO" id="GO:0016410">
    <property type="term" value="F:N-acyltransferase activity"/>
    <property type="evidence" value="ECO:0007669"/>
    <property type="project" value="InterPro"/>
</dbReference>
<keyword evidence="2 7" id="KW-0441">Lipid A biosynthesis</keyword>
<dbReference type="NCBIfam" id="TIGR01853">
    <property type="entry name" value="lipid_A_lpxD"/>
    <property type="match status" value="1"/>
</dbReference>
<comment type="function">
    <text evidence="7">Catalyzes the N-acylation of UDP-3-O-acylglucosamine using 3-hydroxyacyl-ACP as the acyl donor. Is involved in the biosynthesis of lipid A, a phosphorylated glycolipid that anchors the lipopolysaccharide to the outer membrane of the cell.</text>
</comment>
<keyword evidence="5 7" id="KW-0443">Lipid metabolism</keyword>
<keyword evidence="6 7" id="KW-0012">Acyltransferase</keyword>
<evidence type="ECO:0000256" key="3">
    <source>
        <dbReference type="ARBA" id="ARBA00022679"/>
    </source>
</evidence>
<dbReference type="AlphaFoldDB" id="A0A7V7TXI8"/>
<dbReference type="PANTHER" id="PTHR43378:SF2">
    <property type="entry name" value="UDP-3-O-ACYLGLUCOSAMINE N-ACYLTRANSFERASE 1, MITOCHONDRIAL-RELATED"/>
    <property type="match status" value="1"/>
</dbReference>
<dbReference type="PANTHER" id="PTHR43378">
    <property type="entry name" value="UDP-3-O-ACYLGLUCOSAMINE N-ACYLTRANSFERASE"/>
    <property type="match status" value="1"/>
</dbReference>
<evidence type="ECO:0000256" key="5">
    <source>
        <dbReference type="ARBA" id="ARBA00023098"/>
    </source>
</evidence>
<protein>
    <recommendedName>
        <fullName evidence="7">UDP-3-O-acylglucosamine N-acyltransferase</fullName>
        <ecNumber evidence="7">2.3.1.191</ecNumber>
    </recommendedName>
</protein>
<dbReference type="CDD" id="cd03352">
    <property type="entry name" value="LbH_LpxD"/>
    <property type="match status" value="1"/>
</dbReference>